<feature type="region of interest" description="Disordered" evidence="1">
    <location>
        <begin position="1"/>
        <end position="37"/>
    </location>
</feature>
<feature type="transmembrane region" description="Helical" evidence="2">
    <location>
        <begin position="118"/>
        <end position="140"/>
    </location>
</feature>
<protein>
    <submittedName>
        <fullName evidence="3">Uncharacterized protein</fullName>
    </submittedName>
</protein>
<proteinExistence type="predicted"/>
<dbReference type="AlphaFoldDB" id="A0A9N8PFN6"/>
<feature type="transmembrane region" description="Helical" evidence="2">
    <location>
        <begin position="164"/>
        <end position="187"/>
    </location>
</feature>
<dbReference type="OrthoDB" id="3919330at2759"/>
<evidence type="ECO:0000313" key="4">
    <source>
        <dbReference type="Proteomes" id="UP000714618"/>
    </source>
</evidence>
<keyword evidence="2" id="KW-0812">Transmembrane</keyword>
<dbReference type="EMBL" id="CAIJEO010000006">
    <property type="protein sequence ID" value="CAD0094542.1"/>
    <property type="molecule type" value="Genomic_DNA"/>
</dbReference>
<dbReference type="Proteomes" id="UP000714618">
    <property type="component" value="Unassembled WGS sequence"/>
</dbReference>
<feature type="region of interest" description="Disordered" evidence="1">
    <location>
        <begin position="91"/>
        <end position="111"/>
    </location>
</feature>
<reference evidence="3" key="1">
    <citation type="submission" date="2020-06" db="EMBL/GenBank/DDBJ databases">
        <authorList>
            <person name="Onetto C."/>
        </authorList>
    </citation>
    <scope>NUCLEOTIDE SEQUENCE</scope>
</reference>
<organism evidence="3 4">
    <name type="scientific">Aureobasidium mustum</name>
    <dbReference type="NCBI Taxonomy" id="2773714"/>
    <lineage>
        <taxon>Eukaryota</taxon>
        <taxon>Fungi</taxon>
        <taxon>Dikarya</taxon>
        <taxon>Ascomycota</taxon>
        <taxon>Pezizomycotina</taxon>
        <taxon>Dothideomycetes</taxon>
        <taxon>Dothideomycetidae</taxon>
        <taxon>Dothideales</taxon>
        <taxon>Saccotheciaceae</taxon>
        <taxon>Aureobasidium</taxon>
    </lineage>
</organism>
<keyword evidence="4" id="KW-1185">Reference proteome</keyword>
<evidence type="ECO:0000256" key="1">
    <source>
        <dbReference type="SAM" id="MobiDB-lite"/>
    </source>
</evidence>
<feature type="compositionally biased region" description="Polar residues" evidence="1">
    <location>
        <begin position="18"/>
        <end position="36"/>
    </location>
</feature>
<keyword evidence="2" id="KW-1133">Transmembrane helix</keyword>
<accession>A0A9N8PFN6</accession>
<name>A0A9N8PFN6_9PEZI</name>
<keyword evidence="2" id="KW-0472">Membrane</keyword>
<sequence length="189" mass="20913">MVTIDMNTEPISRGWERLSSNESLNQSGSNKHSSPPTYRYAAPNYFATSNYDAETSPVAASAGSRRSRLSSYALPSSLPSSIEMQDIDIMSTTPPAPGTLPTPATHPNNPPSRPKTRFWFALLLTTILFLISIGLNPHFFSTEPWRRTSWSRSGVNEHLNIKQVIFATVPAKVLWSMFLATLALDVLMV</sequence>
<comment type="caution">
    <text evidence="3">The sequence shown here is derived from an EMBL/GenBank/DDBJ whole genome shotgun (WGS) entry which is preliminary data.</text>
</comment>
<gene>
    <name evidence="3" type="ORF">AWRI4233_LOCUS4732</name>
</gene>
<evidence type="ECO:0000256" key="2">
    <source>
        <dbReference type="SAM" id="Phobius"/>
    </source>
</evidence>
<evidence type="ECO:0000313" key="3">
    <source>
        <dbReference type="EMBL" id="CAD0094542.1"/>
    </source>
</evidence>
<feature type="compositionally biased region" description="Polar residues" evidence="1">
    <location>
        <begin position="1"/>
        <end position="10"/>
    </location>
</feature>